<dbReference type="SUPFAM" id="SSF55811">
    <property type="entry name" value="Nudix"/>
    <property type="match status" value="1"/>
</dbReference>
<sequence length="144" mass="17056">MQIRSQNIEVILRAIIVLDNKILLCASNDQPPIYYLPGGHLEFGETLEECLKREVKEETAAEVKSMKFLRLFENHFHWRGEDHHEINLLYDIALKSKDPNKIKCLENHISIIWLDLEKVKAFKLLPQDIHQYLVEYLNKRYGKN</sequence>
<reference evidence="4 5" key="1">
    <citation type="submission" date="2017-09" db="EMBL/GenBank/DDBJ databases">
        <title>Depth-based differentiation of microbial function through sediment-hosted aquifers and enrichment of novel symbionts in the deep terrestrial subsurface.</title>
        <authorList>
            <person name="Probst A.J."/>
            <person name="Ladd B."/>
            <person name="Jarett J.K."/>
            <person name="Geller-Mcgrath D.E."/>
            <person name="Sieber C.M."/>
            <person name="Emerson J.B."/>
            <person name="Anantharaman K."/>
            <person name="Thomas B.C."/>
            <person name="Malmstrom R."/>
            <person name="Stieglmeier M."/>
            <person name="Klingl A."/>
            <person name="Woyke T."/>
            <person name="Ryan C.M."/>
            <person name="Banfield J.F."/>
        </authorList>
    </citation>
    <scope>NUCLEOTIDE SEQUENCE [LARGE SCALE GENOMIC DNA]</scope>
    <source>
        <strain evidence="4">CG08_land_8_20_14_0_20_40_16</strain>
    </source>
</reference>
<gene>
    <name evidence="4" type="ORF">COT24_05610</name>
</gene>
<dbReference type="Pfam" id="PF00293">
    <property type="entry name" value="NUDIX"/>
    <property type="match status" value="1"/>
</dbReference>
<comment type="cofactor">
    <cofactor evidence="1">
        <name>Mg(2+)</name>
        <dbReference type="ChEBI" id="CHEBI:18420"/>
    </cofactor>
</comment>
<dbReference type="PRINTS" id="PR00502">
    <property type="entry name" value="NUDIXFAMILY"/>
</dbReference>
<name>A0A2H0YUA7_9BACT</name>
<dbReference type="InterPro" id="IPR015797">
    <property type="entry name" value="NUDIX_hydrolase-like_dom_sf"/>
</dbReference>
<protein>
    <recommendedName>
        <fullName evidence="3">Nudix hydrolase domain-containing protein</fullName>
    </recommendedName>
</protein>
<feature type="domain" description="Nudix hydrolase" evidence="3">
    <location>
        <begin position="1"/>
        <end position="137"/>
    </location>
</feature>
<keyword evidence="2" id="KW-0378">Hydrolase</keyword>
<evidence type="ECO:0000256" key="2">
    <source>
        <dbReference type="ARBA" id="ARBA00022801"/>
    </source>
</evidence>
<dbReference type="InterPro" id="IPR020476">
    <property type="entry name" value="Nudix_hydrolase"/>
</dbReference>
<dbReference type="CDD" id="cd04688">
    <property type="entry name" value="NUDIX_Hydrolase"/>
    <property type="match status" value="1"/>
</dbReference>
<evidence type="ECO:0000259" key="3">
    <source>
        <dbReference type="PROSITE" id="PS51462"/>
    </source>
</evidence>
<dbReference type="GO" id="GO:0016787">
    <property type="term" value="F:hydrolase activity"/>
    <property type="evidence" value="ECO:0007669"/>
    <property type="project" value="UniProtKB-KW"/>
</dbReference>
<dbReference type="Gene3D" id="3.90.79.10">
    <property type="entry name" value="Nucleoside Triphosphate Pyrophosphohydrolase"/>
    <property type="match status" value="1"/>
</dbReference>
<organism evidence="4 5">
    <name type="scientific">Candidatus Kerfeldbacteria bacterium CG08_land_8_20_14_0_20_40_16</name>
    <dbReference type="NCBI Taxonomy" id="2014244"/>
    <lineage>
        <taxon>Bacteria</taxon>
        <taxon>Candidatus Kerfeldiibacteriota</taxon>
    </lineage>
</organism>
<evidence type="ECO:0000313" key="4">
    <source>
        <dbReference type="EMBL" id="PIS42040.1"/>
    </source>
</evidence>
<proteinExistence type="predicted"/>
<evidence type="ECO:0000256" key="1">
    <source>
        <dbReference type="ARBA" id="ARBA00001946"/>
    </source>
</evidence>
<accession>A0A2H0YUA7</accession>
<dbReference type="InterPro" id="IPR000086">
    <property type="entry name" value="NUDIX_hydrolase_dom"/>
</dbReference>
<dbReference type="EMBL" id="PEXU01000061">
    <property type="protein sequence ID" value="PIS42040.1"/>
    <property type="molecule type" value="Genomic_DNA"/>
</dbReference>
<dbReference type="PANTHER" id="PTHR43046">
    <property type="entry name" value="GDP-MANNOSE MANNOSYL HYDROLASE"/>
    <property type="match status" value="1"/>
</dbReference>
<dbReference type="PANTHER" id="PTHR43046:SF14">
    <property type="entry name" value="MUTT_NUDIX FAMILY PROTEIN"/>
    <property type="match status" value="1"/>
</dbReference>
<comment type="caution">
    <text evidence="4">The sequence shown here is derived from an EMBL/GenBank/DDBJ whole genome shotgun (WGS) entry which is preliminary data.</text>
</comment>
<dbReference type="AlphaFoldDB" id="A0A2H0YUA7"/>
<dbReference type="PROSITE" id="PS51462">
    <property type="entry name" value="NUDIX"/>
    <property type="match status" value="1"/>
</dbReference>
<dbReference type="Proteomes" id="UP000231542">
    <property type="component" value="Unassembled WGS sequence"/>
</dbReference>
<evidence type="ECO:0000313" key="5">
    <source>
        <dbReference type="Proteomes" id="UP000231542"/>
    </source>
</evidence>